<evidence type="ECO:0000313" key="3">
    <source>
        <dbReference type="Proteomes" id="UP000693981"/>
    </source>
</evidence>
<reference evidence="2" key="1">
    <citation type="submission" date="2021-02" db="EMBL/GenBank/DDBJ databases">
        <authorList>
            <person name="Palmer J.M."/>
        </authorList>
    </citation>
    <scope>NUCLEOTIDE SEQUENCE</scope>
    <source>
        <strain evidence="2">SCRP23</strain>
    </source>
</reference>
<feature type="compositionally biased region" description="Basic and acidic residues" evidence="1">
    <location>
        <begin position="15"/>
        <end position="33"/>
    </location>
</feature>
<evidence type="ECO:0000256" key="1">
    <source>
        <dbReference type="SAM" id="MobiDB-lite"/>
    </source>
</evidence>
<feature type="region of interest" description="Disordered" evidence="1">
    <location>
        <begin position="1"/>
        <end position="51"/>
    </location>
</feature>
<dbReference type="OrthoDB" id="111768at2759"/>
<gene>
    <name evidence="2" type="ORF">PHYBOEH_006126</name>
</gene>
<protein>
    <submittedName>
        <fullName evidence="2">Uncharacterized protein</fullName>
    </submittedName>
</protein>
<dbReference type="Proteomes" id="UP000693981">
    <property type="component" value="Unassembled WGS sequence"/>
</dbReference>
<sequence>MSKGTRLQLWFERSAPQDKMKNHPRDEGDHPEGEQDGVEAWTPSQEETAENDRRLEVFRARCARMRANTERELARLAQRRANVRAQIGITSATMDQWKQEHQQMLRDGIPQ</sequence>
<keyword evidence="3" id="KW-1185">Reference proteome</keyword>
<proteinExistence type="predicted"/>
<name>A0A8T1WHI5_9STRA</name>
<comment type="caution">
    <text evidence="2">The sequence shown here is derived from an EMBL/GenBank/DDBJ whole genome shotgun (WGS) entry which is preliminary data.</text>
</comment>
<dbReference type="AlphaFoldDB" id="A0A8T1WHI5"/>
<dbReference type="EMBL" id="JAGDFL010000320">
    <property type="protein sequence ID" value="KAG7393317.1"/>
    <property type="molecule type" value="Genomic_DNA"/>
</dbReference>
<evidence type="ECO:0000313" key="2">
    <source>
        <dbReference type="EMBL" id="KAG7393317.1"/>
    </source>
</evidence>
<accession>A0A8T1WHI5</accession>
<organism evidence="2 3">
    <name type="scientific">Phytophthora boehmeriae</name>
    <dbReference type="NCBI Taxonomy" id="109152"/>
    <lineage>
        <taxon>Eukaryota</taxon>
        <taxon>Sar</taxon>
        <taxon>Stramenopiles</taxon>
        <taxon>Oomycota</taxon>
        <taxon>Peronosporomycetes</taxon>
        <taxon>Peronosporales</taxon>
        <taxon>Peronosporaceae</taxon>
        <taxon>Phytophthora</taxon>
    </lineage>
</organism>